<dbReference type="Proteomes" id="UP000186817">
    <property type="component" value="Unassembled WGS sequence"/>
</dbReference>
<keyword evidence="3" id="KW-1185">Reference proteome</keyword>
<dbReference type="EMBL" id="LSRX01000614">
    <property type="protein sequence ID" value="OLP92599.1"/>
    <property type="molecule type" value="Genomic_DNA"/>
</dbReference>
<evidence type="ECO:0000313" key="2">
    <source>
        <dbReference type="EMBL" id="OLP92599.1"/>
    </source>
</evidence>
<accession>A0A1Q9DBS9</accession>
<dbReference type="OrthoDB" id="10269417at2759"/>
<evidence type="ECO:0000256" key="1">
    <source>
        <dbReference type="SAM" id="MobiDB-lite"/>
    </source>
</evidence>
<evidence type="ECO:0000313" key="3">
    <source>
        <dbReference type="Proteomes" id="UP000186817"/>
    </source>
</evidence>
<protein>
    <submittedName>
        <fullName evidence="2">Uncharacterized protein</fullName>
    </submittedName>
</protein>
<comment type="caution">
    <text evidence="2">The sequence shown here is derived from an EMBL/GenBank/DDBJ whole genome shotgun (WGS) entry which is preliminary data.</text>
</comment>
<gene>
    <name evidence="2" type="ORF">AK812_SmicGene25571</name>
</gene>
<name>A0A1Q9DBS9_SYMMI</name>
<feature type="region of interest" description="Disordered" evidence="1">
    <location>
        <begin position="127"/>
        <end position="155"/>
    </location>
</feature>
<dbReference type="AlphaFoldDB" id="A0A1Q9DBS9"/>
<organism evidence="2 3">
    <name type="scientific">Symbiodinium microadriaticum</name>
    <name type="common">Dinoflagellate</name>
    <name type="synonym">Zooxanthella microadriatica</name>
    <dbReference type="NCBI Taxonomy" id="2951"/>
    <lineage>
        <taxon>Eukaryota</taxon>
        <taxon>Sar</taxon>
        <taxon>Alveolata</taxon>
        <taxon>Dinophyceae</taxon>
        <taxon>Suessiales</taxon>
        <taxon>Symbiodiniaceae</taxon>
        <taxon>Symbiodinium</taxon>
    </lineage>
</organism>
<sequence>MDRQKPGYPTRPTARHLTPSSLVPFIASQPFRGDAHVVNVQPVQFATVVSAALLCSARGLDNRAYTPPTPGHPWKKSGAGIDLVCQDGLTNNTRLAAGSIRVRLLRVAGFEFGQLTIVREELVNDFGSQKDRSGRPTGVSFSQPERFQDPNVGSQLPAPKMTVVTSCDNPIWVKPMSCSTIRTLAPLFVVSDALLPGANKHTPADGVSAPTLRHAHLFFIFAMVM</sequence>
<proteinExistence type="predicted"/>
<reference evidence="2 3" key="1">
    <citation type="submission" date="2016-02" db="EMBL/GenBank/DDBJ databases">
        <title>Genome analysis of coral dinoflagellate symbionts highlights evolutionary adaptations to a symbiotic lifestyle.</title>
        <authorList>
            <person name="Aranda M."/>
            <person name="Li Y."/>
            <person name="Liew Y.J."/>
            <person name="Baumgarten S."/>
            <person name="Simakov O."/>
            <person name="Wilson M."/>
            <person name="Piel J."/>
            <person name="Ashoor H."/>
            <person name="Bougouffa S."/>
            <person name="Bajic V.B."/>
            <person name="Ryu T."/>
            <person name="Ravasi T."/>
            <person name="Bayer T."/>
            <person name="Micklem G."/>
            <person name="Kim H."/>
            <person name="Bhak J."/>
            <person name="Lajeunesse T.C."/>
            <person name="Voolstra C.R."/>
        </authorList>
    </citation>
    <scope>NUCLEOTIDE SEQUENCE [LARGE SCALE GENOMIC DNA]</scope>
    <source>
        <strain evidence="2 3">CCMP2467</strain>
    </source>
</reference>